<dbReference type="InterPro" id="IPR059000">
    <property type="entry name" value="ATPase_P-type_domA"/>
</dbReference>
<dbReference type="InterPro" id="IPR006068">
    <property type="entry name" value="ATPase_P-typ_cation-transptr_C"/>
</dbReference>
<feature type="transmembrane region" description="Helical" evidence="12">
    <location>
        <begin position="881"/>
        <end position="900"/>
    </location>
</feature>
<evidence type="ECO:0000256" key="9">
    <source>
        <dbReference type="ARBA" id="ARBA00023136"/>
    </source>
</evidence>
<dbReference type="InterPro" id="IPR023298">
    <property type="entry name" value="ATPase_P-typ_TM_dom_sf"/>
</dbReference>
<keyword evidence="4" id="KW-0547">Nucleotide-binding</keyword>
<dbReference type="InterPro" id="IPR018303">
    <property type="entry name" value="ATPase_P-typ_P_site"/>
</dbReference>
<dbReference type="SUPFAM" id="SSF56784">
    <property type="entry name" value="HAD-like"/>
    <property type="match status" value="1"/>
</dbReference>
<evidence type="ECO:0000256" key="3">
    <source>
        <dbReference type="ARBA" id="ARBA00022723"/>
    </source>
</evidence>
<feature type="transmembrane region" description="Helical" evidence="12">
    <location>
        <begin position="293"/>
        <end position="315"/>
    </location>
</feature>
<dbReference type="SUPFAM" id="SSF81653">
    <property type="entry name" value="Calcium ATPase, transduction domain A"/>
    <property type="match status" value="1"/>
</dbReference>
<feature type="domain" description="Cation-transporting P-type ATPase N-terminal" evidence="13">
    <location>
        <begin position="22"/>
        <end position="96"/>
    </location>
</feature>
<feature type="transmembrane region" description="Helical" evidence="12">
    <location>
        <begin position="76"/>
        <end position="94"/>
    </location>
</feature>
<dbReference type="PROSITE" id="PS00154">
    <property type="entry name" value="ATPASE_E1_E2"/>
    <property type="match status" value="1"/>
</dbReference>
<dbReference type="Pfam" id="PF00122">
    <property type="entry name" value="E1-E2_ATPase"/>
    <property type="match status" value="1"/>
</dbReference>
<dbReference type="PANTHER" id="PTHR24093">
    <property type="entry name" value="CATION TRANSPORTING ATPASE"/>
    <property type="match status" value="1"/>
</dbReference>
<evidence type="ECO:0000256" key="5">
    <source>
        <dbReference type="ARBA" id="ARBA00022840"/>
    </source>
</evidence>
<evidence type="ECO:0000256" key="11">
    <source>
        <dbReference type="SAM" id="MobiDB-lite"/>
    </source>
</evidence>
<dbReference type="PANTHER" id="PTHR24093:SF506">
    <property type="entry name" value="CATION-TRANSPORTING ATPASE PMA1"/>
    <property type="match status" value="1"/>
</dbReference>
<name>A0ABW0GP18_9MICO</name>
<comment type="caution">
    <text evidence="14">The sequence shown here is derived from an EMBL/GenBank/DDBJ whole genome shotgun (WGS) entry which is preliminary data.</text>
</comment>
<gene>
    <name evidence="14" type="ORF">ACFPJ6_13140</name>
</gene>
<dbReference type="PRINTS" id="PR00119">
    <property type="entry name" value="CATATPASE"/>
</dbReference>
<dbReference type="Gene3D" id="3.40.50.1000">
    <property type="entry name" value="HAD superfamily/HAD-like"/>
    <property type="match status" value="1"/>
</dbReference>
<proteinExistence type="predicted"/>
<dbReference type="SUPFAM" id="SSF81665">
    <property type="entry name" value="Calcium ATPase, transmembrane domain M"/>
    <property type="match status" value="1"/>
</dbReference>
<dbReference type="Pfam" id="PF00689">
    <property type="entry name" value="Cation_ATPase_C"/>
    <property type="match status" value="1"/>
</dbReference>
<feature type="transmembrane region" description="Helical" evidence="12">
    <location>
        <begin position="811"/>
        <end position="830"/>
    </location>
</feature>
<dbReference type="InterPro" id="IPR008250">
    <property type="entry name" value="ATPase_P-typ_transduc_dom_A_sf"/>
</dbReference>
<feature type="transmembrane region" description="Helical" evidence="12">
    <location>
        <begin position="260"/>
        <end position="281"/>
    </location>
</feature>
<dbReference type="InterPro" id="IPR044492">
    <property type="entry name" value="P_typ_ATPase_HD_dom"/>
</dbReference>
<keyword evidence="7" id="KW-1278">Translocase</keyword>
<evidence type="ECO:0000256" key="12">
    <source>
        <dbReference type="SAM" id="Phobius"/>
    </source>
</evidence>
<keyword evidence="8 12" id="KW-1133">Transmembrane helix</keyword>
<dbReference type="Gene3D" id="1.20.1110.10">
    <property type="entry name" value="Calcium-transporting ATPase, transmembrane domain"/>
    <property type="match status" value="1"/>
</dbReference>
<feature type="transmembrane region" description="Helical" evidence="12">
    <location>
        <begin position="850"/>
        <end position="869"/>
    </location>
</feature>
<dbReference type="InterPro" id="IPR004014">
    <property type="entry name" value="ATPase_P-typ_cation-transptr_N"/>
</dbReference>
<dbReference type="SFLD" id="SFLDF00027">
    <property type="entry name" value="p-type_atpase"/>
    <property type="match status" value="1"/>
</dbReference>
<dbReference type="EMBL" id="JBHSLD010000011">
    <property type="protein sequence ID" value="MFC5381732.1"/>
    <property type="molecule type" value="Genomic_DNA"/>
</dbReference>
<dbReference type="Pfam" id="PF00690">
    <property type="entry name" value="Cation_ATPase_N"/>
    <property type="match status" value="1"/>
</dbReference>
<keyword evidence="3" id="KW-0479">Metal-binding</keyword>
<comment type="catalytic activity">
    <reaction evidence="10">
        <text>ATP + H2O = ADP + phosphate + H(+)</text>
        <dbReference type="Rhea" id="RHEA:13065"/>
        <dbReference type="ChEBI" id="CHEBI:15377"/>
        <dbReference type="ChEBI" id="CHEBI:15378"/>
        <dbReference type="ChEBI" id="CHEBI:30616"/>
        <dbReference type="ChEBI" id="CHEBI:43474"/>
        <dbReference type="ChEBI" id="CHEBI:456216"/>
    </reaction>
</comment>
<dbReference type="Proteomes" id="UP001596122">
    <property type="component" value="Unassembled WGS sequence"/>
</dbReference>
<keyword evidence="2 12" id="KW-0812">Transmembrane</keyword>
<protein>
    <submittedName>
        <fullName evidence="14">Cation-translocating P-type ATPase</fullName>
    </submittedName>
</protein>
<evidence type="ECO:0000256" key="6">
    <source>
        <dbReference type="ARBA" id="ARBA00022842"/>
    </source>
</evidence>
<dbReference type="SMART" id="SM00831">
    <property type="entry name" value="Cation_ATPase_N"/>
    <property type="match status" value="1"/>
</dbReference>
<dbReference type="Gene3D" id="3.40.1110.10">
    <property type="entry name" value="Calcium-transporting ATPase, cytoplasmic domain N"/>
    <property type="match status" value="1"/>
</dbReference>
<dbReference type="Gene3D" id="2.70.150.10">
    <property type="entry name" value="Calcium-transporting ATPase, cytoplasmic transduction domain A"/>
    <property type="match status" value="1"/>
</dbReference>
<dbReference type="RefSeq" id="WP_340271547.1">
    <property type="nucleotide sequence ID" value="NZ_JBBEOG010000012.1"/>
</dbReference>
<dbReference type="InterPro" id="IPR001757">
    <property type="entry name" value="P_typ_ATPase"/>
</dbReference>
<feature type="transmembrane region" description="Helical" evidence="12">
    <location>
        <begin position="100"/>
        <end position="116"/>
    </location>
</feature>
<evidence type="ECO:0000256" key="4">
    <source>
        <dbReference type="ARBA" id="ARBA00022741"/>
    </source>
</evidence>
<reference evidence="15" key="1">
    <citation type="journal article" date="2019" name="Int. J. Syst. Evol. Microbiol.">
        <title>The Global Catalogue of Microorganisms (GCM) 10K type strain sequencing project: providing services to taxonomists for standard genome sequencing and annotation.</title>
        <authorList>
            <consortium name="The Broad Institute Genomics Platform"/>
            <consortium name="The Broad Institute Genome Sequencing Center for Infectious Disease"/>
            <person name="Wu L."/>
            <person name="Ma J."/>
        </authorList>
    </citation>
    <scope>NUCLEOTIDE SEQUENCE [LARGE SCALE GENOMIC DNA]</scope>
    <source>
        <strain evidence="15">CCUG 43114</strain>
    </source>
</reference>
<dbReference type="SFLD" id="SFLDS00003">
    <property type="entry name" value="Haloacid_Dehalogenase"/>
    <property type="match status" value="1"/>
</dbReference>
<keyword evidence="15" id="KW-1185">Reference proteome</keyword>
<comment type="subcellular location">
    <subcellularLocation>
        <location evidence="1">Cell membrane</location>
        <topology evidence="1">Multi-pass membrane protein</topology>
    </subcellularLocation>
</comment>
<evidence type="ECO:0000259" key="13">
    <source>
        <dbReference type="SMART" id="SM00831"/>
    </source>
</evidence>
<dbReference type="PRINTS" id="PR00120">
    <property type="entry name" value="HATPASE"/>
</dbReference>
<keyword evidence="5" id="KW-0067">ATP-binding</keyword>
<keyword evidence="6" id="KW-0460">Magnesium</keyword>
<feature type="region of interest" description="Disordered" evidence="11">
    <location>
        <begin position="1"/>
        <end position="26"/>
    </location>
</feature>
<evidence type="ECO:0000256" key="10">
    <source>
        <dbReference type="ARBA" id="ARBA00049360"/>
    </source>
</evidence>
<dbReference type="Pfam" id="PF13246">
    <property type="entry name" value="Cation_ATPase"/>
    <property type="match status" value="1"/>
</dbReference>
<dbReference type="NCBIfam" id="TIGR01494">
    <property type="entry name" value="ATPase_P-type"/>
    <property type="match status" value="2"/>
</dbReference>
<evidence type="ECO:0000256" key="1">
    <source>
        <dbReference type="ARBA" id="ARBA00004651"/>
    </source>
</evidence>
<keyword evidence="9 12" id="KW-0472">Membrane</keyword>
<accession>A0ABW0GP18</accession>
<organism evidence="14 15">
    <name type="scientific">Aquipuribacter nitratireducens</name>
    <dbReference type="NCBI Taxonomy" id="650104"/>
    <lineage>
        <taxon>Bacteria</taxon>
        <taxon>Bacillati</taxon>
        <taxon>Actinomycetota</taxon>
        <taxon>Actinomycetes</taxon>
        <taxon>Micrococcales</taxon>
        <taxon>Intrasporangiaceae</taxon>
        <taxon>Aquipuribacter</taxon>
    </lineage>
</organism>
<feature type="compositionally biased region" description="Basic and acidic residues" evidence="11">
    <location>
        <begin position="1"/>
        <end position="21"/>
    </location>
</feature>
<dbReference type="SFLD" id="SFLDG00002">
    <property type="entry name" value="C1.7:_P-type_atpase_like"/>
    <property type="match status" value="1"/>
</dbReference>
<evidence type="ECO:0000256" key="2">
    <source>
        <dbReference type="ARBA" id="ARBA00022692"/>
    </source>
</evidence>
<evidence type="ECO:0000256" key="8">
    <source>
        <dbReference type="ARBA" id="ARBA00022989"/>
    </source>
</evidence>
<dbReference type="InterPro" id="IPR023299">
    <property type="entry name" value="ATPase_P-typ_cyto_dom_N"/>
</dbReference>
<evidence type="ECO:0000256" key="7">
    <source>
        <dbReference type="ARBA" id="ARBA00022967"/>
    </source>
</evidence>
<evidence type="ECO:0000313" key="14">
    <source>
        <dbReference type="EMBL" id="MFC5381732.1"/>
    </source>
</evidence>
<sequence length="910" mass="97051">MSTTEERQEPGGTAGERERPPAWHAQPAEEVAEALGVDVERGLDDDDVARRREEHGPNVVQEAEETPGWKLLLRQFADPLVVILAVAAVVAGLVGDIKDPIVIGVVLLLNAGIGFYQERQAQASMSALQEMLTFTARVRRGGQVAEVDGSELVPGDVVLLRGGDRVPADGRLVRAKGLQVEESALTGESAAVDKTTDPVDADAALAERTNRLYMNTTVSRGEADLLVTETGMRTEVGRIAERLREEDDDTTPLQEQLRSLTLRLAVVAGIACALVLALGLLQGDGFGEVLLDAVALAVAAVPEGLPAVVTVTLAVGMNQMAKRNAIVKRLVSVETLGSTTVICTDKTGTLTLNEMTAREVVTHGRTWQVSGEGYSTDGEITSEDGDELPDARDVFLPVVLCSDARVEDGELKGEPTEGALLVVGLKAGVDADEARERYPRVAEVPFDSSRKYMATFHVLDGEDGGEEPVVLVKGAPDVVLPRCATWWGEDGKEDLDDERRDRVREVVEELSRGGRRVLAVASRAMDSPADGDADEDALAEHVRDLHLQAVVGIVDPARPEAADAIATCRDAGITVKMITGDHKVTAAAIADDLGIEPEALEGRELEDLEGDALDDAVERTGVFARVSPDHKVRIVEALRERGEVVAMTGDGVNDAAALKASHIGVAMGRSGSDVAKEAGEVVLTDDNFATIVGAVERGRAIYDNIVKFVRFQLSTNIGAILTIVVARAATLPTPFSPVQILWVNLIMDGPPALALGVDPPDPDVMRRKPRDPEASVLGTGRLLRLVWIGAVMATGTLGVFVWATLGGQDEAVATTLAFTTFVLFQVVNAFNARSETATAFRRHSLANRRLLLALAVVLVLQVLVVHVPLVQPVFDTTALTLGQWALCGAIALTVLVAEEARKAVERAVRR</sequence>
<evidence type="ECO:0000313" key="15">
    <source>
        <dbReference type="Proteomes" id="UP001596122"/>
    </source>
</evidence>
<feature type="transmembrane region" description="Helical" evidence="12">
    <location>
        <begin position="785"/>
        <end position="805"/>
    </location>
</feature>
<dbReference type="InterPro" id="IPR023214">
    <property type="entry name" value="HAD_sf"/>
</dbReference>
<dbReference type="InterPro" id="IPR036412">
    <property type="entry name" value="HAD-like_sf"/>
</dbReference>
<dbReference type="SUPFAM" id="SSF81660">
    <property type="entry name" value="Metal cation-transporting ATPase, ATP-binding domain N"/>
    <property type="match status" value="1"/>
</dbReference>